<evidence type="ECO:0000256" key="1">
    <source>
        <dbReference type="SAM" id="MobiDB-lite"/>
    </source>
</evidence>
<comment type="caution">
    <text evidence="2">The sequence shown here is derived from an EMBL/GenBank/DDBJ whole genome shotgun (WGS) entry which is preliminary data.</text>
</comment>
<name>A0ABW6TRP1_9ACTN</name>
<evidence type="ECO:0008006" key="4">
    <source>
        <dbReference type="Google" id="ProtNLM"/>
    </source>
</evidence>
<proteinExistence type="predicted"/>
<feature type="compositionally biased region" description="Polar residues" evidence="1">
    <location>
        <begin position="1"/>
        <end position="18"/>
    </location>
</feature>
<dbReference type="EMBL" id="JBIAUT010000001">
    <property type="protein sequence ID" value="MFF4215271.1"/>
    <property type="molecule type" value="Genomic_DNA"/>
</dbReference>
<reference evidence="2 3" key="1">
    <citation type="submission" date="2024-10" db="EMBL/GenBank/DDBJ databases">
        <title>The Natural Products Discovery Center: Release of the First 8490 Sequenced Strains for Exploring Actinobacteria Biosynthetic Diversity.</title>
        <authorList>
            <person name="Kalkreuter E."/>
            <person name="Kautsar S.A."/>
            <person name="Yang D."/>
            <person name="Bader C.D."/>
            <person name="Teijaro C.N."/>
            <person name="Fluegel L."/>
            <person name="Davis C.M."/>
            <person name="Simpson J.R."/>
            <person name="Lauterbach L."/>
            <person name="Steele A.D."/>
            <person name="Gui C."/>
            <person name="Meng S."/>
            <person name="Li G."/>
            <person name="Viehrig K."/>
            <person name="Ye F."/>
            <person name="Su P."/>
            <person name="Kiefer A.F."/>
            <person name="Nichols A."/>
            <person name="Cepeda A.J."/>
            <person name="Yan W."/>
            <person name="Fan B."/>
            <person name="Jiang Y."/>
            <person name="Adhikari A."/>
            <person name="Zheng C.-J."/>
            <person name="Schuster L."/>
            <person name="Cowan T.M."/>
            <person name="Smanski M.J."/>
            <person name="Chevrette M.G."/>
            <person name="De Carvalho L.P.S."/>
            <person name="Shen B."/>
        </authorList>
    </citation>
    <scope>NUCLEOTIDE SEQUENCE [LARGE SCALE GENOMIC DNA]</scope>
    <source>
        <strain evidence="2 3">NPDC001650</strain>
    </source>
</reference>
<dbReference type="RefSeq" id="WP_388623883.1">
    <property type="nucleotide sequence ID" value="NZ_JBIAUT010000001.1"/>
</dbReference>
<feature type="region of interest" description="Disordered" evidence="1">
    <location>
        <begin position="1"/>
        <end position="21"/>
    </location>
</feature>
<organism evidence="2 3">
    <name type="scientific">Streptomyces nondiastaticus</name>
    <dbReference type="NCBI Taxonomy" id="3154512"/>
    <lineage>
        <taxon>Bacteria</taxon>
        <taxon>Bacillati</taxon>
        <taxon>Actinomycetota</taxon>
        <taxon>Actinomycetes</taxon>
        <taxon>Kitasatosporales</taxon>
        <taxon>Streptomycetaceae</taxon>
        <taxon>Streptomyces</taxon>
    </lineage>
</organism>
<evidence type="ECO:0000313" key="3">
    <source>
        <dbReference type="Proteomes" id="UP001602123"/>
    </source>
</evidence>
<evidence type="ECO:0000313" key="2">
    <source>
        <dbReference type="EMBL" id="MFF4215271.1"/>
    </source>
</evidence>
<accession>A0ABW6TRP1</accession>
<sequence>MTSQDVTTEASGASTSEAGLQPRLGQFVHQAIALRDQADELLKRAVEHERARGTSWEQIGQELGVSRSAAQQRFGRGTKDYGRAASRARLETAWLKAKRLVQDYEALEGLQNLSSSVSTATANDGEIQLPPHTRIHETFSGSSEPSLVWWLKRQTAPEEPRSIPSVLTEAMAVELYRDLKRAADRVLSDPAPDSAGSLQGTDAEVARGASERALLISLAALRGTCPKAVEQAAARLLGQTEPAAAIRDSESGTSTVEGTIEERLARLEILVDELLKKGRTTAKAD</sequence>
<gene>
    <name evidence="2" type="ORF">ACFYZM_03180</name>
</gene>
<protein>
    <recommendedName>
        <fullName evidence="4">RNA polymerase subunit sigma-70</fullName>
    </recommendedName>
</protein>
<dbReference type="Proteomes" id="UP001602123">
    <property type="component" value="Unassembled WGS sequence"/>
</dbReference>
<keyword evidence="3" id="KW-1185">Reference proteome</keyword>